<dbReference type="InterPro" id="IPR013563">
    <property type="entry name" value="Oligopep_ABC_C"/>
</dbReference>
<dbReference type="SMART" id="SM00382">
    <property type="entry name" value="AAA"/>
    <property type="match status" value="2"/>
</dbReference>
<evidence type="ECO:0000259" key="5">
    <source>
        <dbReference type="PROSITE" id="PS50893"/>
    </source>
</evidence>
<evidence type="ECO:0000313" key="6">
    <source>
        <dbReference type="EMBL" id="QSE93836.1"/>
    </source>
</evidence>
<reference evidence="6 7" key="1">
    <citation type="journal article" date="2021" name="Microbiol. Resour. Announc.">
        <title>Complete Genome Sequences of Two Rhodococcus sp. Strains with Large and Linear Chromosomes, Isolated from Apple Rhizosphere.</title>
        <authorList>
            <person name="Benning S."/>
            <person name="Brugnone N."/>
            <person name="Siani R."/>
            <person name="Kublik S."/>
            <person name="Schloter M."/>
            <person name="Rad V."/>
        </authorList>
    </citation>
    <scope>NUCLEOTIDE SEQUENCE [LARGE SCALE GENOMIC DNA]</scope>
    <source>
        <strain evidence="6 7">R79</strain>
    </source>
</reference>
<accession>A0A974ZXM7</accession>
<dbReference type="NCBIfam" id="NF007739">
    <property type="entry name" value="PRK10419.1"/>
    <property type="match status" value="2"/>
</dbReference>
<dbReference type="PROSITE" id="PS00211">
    <property type="entry name" value="ABC_TRANSPORTER_1"/>
    <property type="match status" value="2"/>
</dbReference>
<dbReference type="InterPro" id="IPR050319">
    <property type="entry name" value="ABC_transp_ATP-bind"/>
</dbReference>
<dbReference type="PANTHER" id="PTHR43776:SF7">
    <property type="entry name" value="D,D-DIPEPTIDE TRANSPORT ATP-BINDING PROTEIN DDPF-RELATED"/>
    <property type="match status" value="1"/>
</dbReference>
<evidence type="ECO:0000313" key="7">
    <source>
        <dbReference type="Proteomes" id="UP000662986"/>
    </source>
</evidence>
<proteinExistence type="inferred from homology"/>
<dbReference type="InterPro" id="IPR027417">
    <property type="entry name" value="P-loop_NTPase"/>
</dbReference>
<dbReference type="Gene3D" id="3.40.50.300">
    <property type="entry name" value="P-loop containing nucleotide triphosphate hydrolases"/>
    <property type="match status" value="2"/>
</dbReference>
<keyword evidence="2" id="KW-0813">Transport</keyword>
<dbReference type="InterPro" id="IPR003593">
    <property type="entry name" value="AAA+_ATPase"/>
</dbReference>
<dbReference type="SUPFAM" id="SSF52540">
    <property type="entry name" value="P-loop containing nucleoside triphosphate hydrolases"/>
    <property type="match status" value="2"/>
</dbReference>
<evidence type="ECO:0000256" key="3">
    <source>
        <dbReference type="ARBA" id="ARBA00022741"/>
    </source>
</evidence>
<gene>
    <name evidence="6" type="ORF">JWS13_37175</name>
</gene>
<organism evidence="6 7">
    <name type="scientific">Rhodococcus pseudokoreensis</name>
    <dbReference type="NCBI Taxonomy" id="2811421"/>
    <lineage>
        <taxon>Bacteria</taxon>
        <taxon>Bacillati</taxon>
        <taxon>Actinomycetota</taxon>
        <taxon>Actinomycetes</taxon>
        <taxon>Mycobacteriales</taxon>
        <taxon>Nocardiaceae</taxon>
        <taxon>Rhodococcus</taxon>
    </lineage>
</organism>
<dbReference type="Pfam" id="PF00005">
    <property type="entry name" value="ABC_tran"/>
    <property type="match status" value="2"/>
</dbReference>
<dbReference type="PANTHER" id="PTHR43776">
    <property type="entry name" value="TRANSPORT ATP-BINDING PROTEIN"/>
    <property type="match status" value="1"/>
</dbReference>
<dbReference type="InterPro" id="IPR003439">
    <property type="entry name" value="ABC_transporter-like_ATP-bd"/>
</dbReference>
<dbReference type="InterPro" id="IPR017871">
    <property type="entry name" value="ABC_transporter-like_CS"/>
</dbReference>
<reference evidence="6 7" key="2">
    <citation type="journal article" date="2022" name="Arch. Microbiol.">
        <title>Rhodococcus pseudokoreensis sp. nov. isolated from the rhizosphere of young M26 apple rootstocks.</title>
        <authorList>
            <person name="Kampfer P."/>
            <person name="Glaeser S.P."/>
            <person name="Blom J."/>
            <person name="Wolf J."/>
            <person name="Benning S."/>
            <person name="Schloter M."/>
            <person name="Neumann-Schaal M."/>
        </authorList>
    </citation>
    <scope>NUCLEOTIDE SEQUENCE [LARGE SCALE GENOMIC DNA]</scope>
    <source>
        <strain evidence="6 7">R79</strain>
    </source>
</reference>
<sequence>MMTAIAEAPVTSSAGQRDGGPLIVARSLHIEYAPDSPHLPAAQVVNDVSFQLERGQTLAVVGQSGSGKTTIARAAIGLLPGNGRISSGSVHILGRDVTGYGQKQWRELRGGTIGFVPQDPLGSLDPLQRVGDQVAETLLVHGRATRRDVWTKVTRLLDRVGIRNPAERARAYPHQLSGGQLQRVLIAIAIAVEPAVLVADEPTSALDVTVQKRILDLLADLQDELGLGILFITHDLALVRDHSDSVLVLNDGRVREAGPAGEVLDHPKDPYTVRLMSDAPALSPGKYAGRRPSADPSAAPLLEVRNLTKTFPTGRRGKGGPATVAALDSVSFSVARGSTHALVGESGSGKTTTARIIAGLSTFDSGEVLVDGRPLKSDPRSYRRNSRVLQTVQQNPLAAMDPRYTIADVIEEPLRIVGSGDRASRVAAVRDVLDRVALPSDVLGRRPLEISGGQRQRVVLARALVLAPEILVLDEPTSALDVTVQAQIVDLLVDLQAQLGLTYLFISHDLSLVRQISDTVTVLEHGRLVESGSVAEVFGNPADPYTARLIDAVPGRIPLTV</sequence>
<keyword evidence="7" id="KW-1185">Reference proteome</keyword>
<feature type="domain" description="ABC transporter" evidence="5">
    <location>
        <begin position="302"/>
        <end position="550"/>
    </location>
</feature>
<feature type="domain" description="ABC transporter" evidence="5">
    <location>
        <begin position="25"/>
        <end position="276"/>
    </location>
</feature>
<evidence type="ECO:0000256" key="1">
    <source>
        <dbReference type="ARBA" id="ARBA00005417"/>
    </source>
</evidence>
<dbReference type="Proteomes" id="UP000662986">
    <property type="component" value="Chromosome"/>
</dbReference>
<keyword evidence="3" id="KW-0547">Nucleotide-binding</keyword>
<dbReference type="PROSITE" id="PS50893">
    <property type="entry name" value="ABC_TRANSPORTER_2"/>
    <property type="match status" value="2"/>
</dbReference>
<evidence type="ECO:0000256" key="2">
    <source>
        <dbReference type="ARBA" id="ARBA00022448"/>
    </source>
</evidence>
<dbReference type="NCBIfam" id="NF008453">
    <property type="entry name" value="PRK11308.1"/>
    <property type="match status" value="2"/>
</dbReference>
<comment type="similarity">
    <text evidence="1">Belongs to the ABC transporter superfamily.</text>
</comment>
<keyword evidence="4 6" id="KW-0067">ATP-binding</keyword>
<evidence type="ECO:0000256" key="4">
    <source>
        <dbReference type="ARBA" id="ARBA00022840"/>
    </source>
</evidence>
<protein>
    <submittedName>
        <fullName evidence="6">ABC transporter ATP-binding protein</fullName>
    </submittedName>
</protein>
<dbReference type="EMBL" id="CP070619">
    <property type="protein sequence ID" value="QSE93836.1"/>
    <property type="molecule type" value="Genomic_DNA"/>
</dbReference>
<name>A0A974ZXM7_9NOCA</name>
<dbReference type="Pfam" id="PF08352">
    <property type="entry name" value="oligo_HPY"/>
    <property type="match status" value="2"/>
</dbReference>
<dbReference type="CDD" id="cd03257">
    <property type="entry name" value="ABC_NikE_OppD_transporters"/>
    <property type="match status" value="2"/>
</dbReference>
<dbReference type="GO" id="GO:0005524">
    <property type="term" value="F:ATP binding"/>
    <property type="evidence" value="ECO:0007669"/>
    <property type="project" value="UniProtKB-KW"/>
</dbReference>